<evidence type="ECO:0000256" key="2">
    <source>
        <dbReference type="ARBA" id="ARBA00008664"/>
    </source>
</evidence>
<dbReference type="Gene3D" id="3.30.870.10">
    <property type="entry name" value="Endonuclease Chain A"/>
    <property type="match status" value="2"/>
</dbReference>
<name>A0A562VAR7_9ACTN</name>
<dbReference type="InterPro" id="IPR051406">
    <property type="entry name" value="PLD_domain"/>
</dbReference>
<dbReference type="Proteomes" id="UP000321617">
    <property type="component" value="Unassembled WGS sequence"/>
</dbReference>
<sequence>MSPRWRRPGRLTAITIALAATVAAGQPATAEEVRPQDAVEGAYTVFNRPGPDGTPDYAVEEHFIDLVEATPAGAQIHGAMFSWTRVGVAEALADAQARGVEVSLAVDKEGSGGTTNTDPGNQAIATLKAAGFTRLTFCEGDGDSSRQQTGCIADRDYSINHQKLFSFSQTGDLTDVVWVSSQNWTNSQNNQYNNAVVIHGDAELHDFFVRHFDNMLDQRKDNDYFNSPDGYYRTEDKSVTVYFSPRADSTGGNGTEARTDTVALILGYIKTQQGSCTLDVAHASFTDARIAVADQLVRIARLGCDIRVVYGSMGSRVFAKLDAQSGISLKRYHDESPGNVATVSVHSKYIAFSGTYNGKPGRDIVFTGSHNLTGPALRNHDEILVKVEIPQATDGYAQNFETLWTNAVCSHPSSGSCP</sequence>
<dbReference type="InterPro" id="IPR025202">
    <property type="entry name" value="PLD-like_dom"/>
</dbReference>
<evidence type="ECO:0000313" key="9">
    <source>
        <dbReference type="EMBL" id="TWJ14979.1"/>
    </source>
</evidence>
<evidence type="ECO:0000256" key="5">
    <source>
        <dbReference type="ARBA" id="ARBA00022963"/>
    </source>
</evidence>
<dbReference type="PANTHER" id="PTHR43856">
    <property type="entry name" value="CARDIOLIPIN HYDROLASE"/>
    <property type="match status" value="1"/>
</dbReference>
<keyword evidence="10" id="KW-1185">Reference proteome</keyword>
<comment type="similarity">
    <text evidence="2">Belongs to the phospholipase D family.</text>
</comment>
<comment type="catalytic activity">
    <reaction evidence="1">
        <text>a 1,2-diacyl-sn-glycero-3-phosphocholine + H2O = a 1,2-diacyl-sn-glycero-3-phosphate + choline + H(+)</text>
        <dbReference type="Rhea" id="RHEA:14445"/>
        <dbReference type="ChEBI" id="CHEBI:15354"/>
        <dbReference type="ChEBI" id="CHEBI:15377"/>
        <dbReference type="ChEBI" id="CHEBI:15378"/>
        <dbReference type="ChEBI" id="CHEBI:57643"/>
        <dbReference type="ChEBI" id="CHEBI:58608"/>
        <dbReference type="EC" id="3.1.4.4"/>
    </reaction>
</comment>
<feature type="signal peptide" evidence="7">
    <location>
        <begin position="1"/>
        <end position="30"/>
    </location>
</feature>
<evidence type="ECO:0000259" key="8">
    <source>
        <dbReference type="Pfam" id="PF13091"/>
    </source>
</evidence>
<dbReference type="GO" id="GO:0016042">
    <property type="term" value="P:lipid catabolic process"/>
    <property type="evidence" value="ECO:0007669"/>
    <property type="project" value="UniProtKB-KW"/>
</dbReference>
<dbReference type="Pfam" id="PF13091">
    <property type="entry name" value="PLDc_2"/>
    <property type="match status" value="2"/>
</dbReference>
<dbReference type="AlphaFoldDB" id="A0A562VAR7"/>
<dbReference type="RefSeq" id="WP_147132897.1">
    <property type="nucleotide sequence ID" value="NZ_BAABIJ010000001.1"/>
</dbReference>
<keyword evidence="5" id="KW-0442">Lipid degradation</keyword>
<dbReference type="SUPFAM" id="SSF56024">
    <property type="entry name" value="Phospholipase D/nuclease"/>
    <property type="match status" value="2"/>
</dbReference>
<dbReference type="PANTHER" id="PTHR43856:SF1">
    <property type="entry name" value="MITOCHONDRIAL CARDIOLIPIN HYDROLASE"/>
    <property type="match status" value="1"/>
</dbReference>
<dbReference type="EMBL" id="VLLL01000005">
    <property type="protein sequence ID" value="TWJ14979.1"/>
    <property type="molecule type" value="Genomic_DNA"/>
</dbReference>
<dbReference type="OrthoDB" id="3740959at2"/>
<accession>A0A562VAR7</accession>
<evidence type="ECO:0000256" key="1">
    <source>
        <dbReference type="ARBA" id="ARBA00000798"/>
    </source>
</evidence>
<gene>
    <name evidence="9" type="ORF">LX16_0674</name>
</gene>
<evidence type="ECO:0000256" key="3">
    <source>
        <dbReference type="ARBA" id="ARBA00012027"/>
    </source>
</evidence>
<keyword evidence="6" id="KW-0443">Lipid metabolism</keyword>
<comment type="caution">
    <text evidence="9">The sequence shown here is derived from an EMBL/GenBank/DDBJ whole genome shotgun (WGS) entry which is preliminary data.</text>
</comment>
<evidence type="ECO:0000256" key="7">
    <source>
        <dbReference type="SAM" id="SignalP"/>
    </source>
</evidence>
<dbReference type="GO" id="GO:0016891">
    <property type="term" value="F:RNA endonuclease activity producing 5'-phosphomonoesters, hydrolytic mechanism"/>
    <property type="evidence" value="ECO:0007669"/>
    <property type="project" value="TreeGrafter"/>
</dbReference>
<feature type="chain" id="PRO_5021816994" description="phospholipase D" evidence="7">
    <location>
        <begin position="31"/>
        <end position="418"/>
    </location>
</feature>
<evidence type="ECO:0000256" key="4">
    <source>
        <dbReference type="ARBA" id="ARBA00022801"/>
    </source>
</evidence>
<dbReference type="EC" id="3.1.4.4" evidence="3"/>
<proteinExistence type="inferred from homology"/>
<protein>
    <recommendedName>
        <fullName evidence="3">phospholipase D</fullName>
        <ecNumber evidence="3">3.1.4.4</ecNumber>
    </recommendedName>
</protein>
<evidence type="ECO:0000313" key="10">
    <source>
        <dbReference type="Proteomes" id="UP000321617"/>
    </source>
</evidence>
<dbReference type="GO" id="GO:0004630">
    <property type="term" value="F:phospholipase D activity"/>
    <property type="evidence" value="ECO:0007669"/>
    <property type="project" value="UniProtKB-EC"/>
</dbReference>
<organism evidence="9 10">
    <name type="scientific">Stackebrandtia albiflava</name>
    <dbReference type="NCBI Taxonomy" id="406432"/>
    <lineage>
        <taxon>Bacteria</taxon>
        <taxon>Bacillati</taxon>
        <taxon>Actinomycetota</taxon>
        <taxon>Actinomycetes</taxon>
        <taxon>Glycomycetales</taxon>
        <taxon>Glycomycetaceae</taxon>
        <taxon>Stackebrandtia</taxon>
    </lineage>
</organism>
<keyword evidence="7" id="KW-0732">Signal</keyword>
<evidence type="ECO:0000256" key="6">
    <source>
        <dbReference type="ARBA" id="ARBA00023098"/>
    </source>
</evidence>
<feature type="domain" description="Phospholipase D-like" evidence="8">
    <location>
        <begin position="72"/>
        <end position="215"/>
    </location>
</feature>
<reference evidence="9 10" key="1">
    <citation type="journal article" date="2013" name="Stand. Genomic Sci.">
        <title>Genomic Encyclopedia of Type Strains, Phase I: The one thousand microbial genomes (KMG-I) project.</title>
        <authorList>
            <person name="Kyrpides N.C."/>
            <person name="Woyke T."/>
            <person name="Eisen J.A."/>
            <person name="Garrity G."/>
            <person name="Lilburn T.G."/>
            <person name="Beck B.J."/>
            <person name="Whitman W.B."/>
            <person name="Hugenholtz P."/>
            <person name="Klenk H.P."/>
        </authorList>
    </citation>
    <scope>NUCLEOTIDE SEQUENCE [LARGE SCALE GENOMIC DNA]</scope>
    <source>
        <strain evidence="9 10">DSM 45044</strain>
    </source>
</reference>
<keyword evidence="4" id="KW-0378">Hydrolase</keyword>
<feature type="domain" description="Phospholipase D-like" evidence="8">
    <location>
        <begin position="277"/>
        <end position="404"/>
    </location>
</feature>